<proteinExistence type="predicted"/>
<keyword evidence="1" id="KW-0812">Transmembrane</keyword>
<dbReference type="Proteomes" id="UP000230033">
    <property type="component" value="Unassembled WGS sequence"/>
</dbReference>
<sequence>MEVKDILRKIRQREPQSAESFLALLLDEGVVKSAVWQVTEGAVKILALGENQIWEKEEDIIKVVDASIPEINPEPKKIIFGLPPAWVKENKIAVEKLAILKKISQQLELSPVGFVVASEALVYHLKTTEGVPPTAILVGITGKDLKVTLVKLGRIVGNQRVNRSDNLGADLAEGLSRFGPQEVFPARILLYNSGENLESARQELMAYSWPEQGVNFLHLPRVEILPDDFDIKAIALAGGREVTQIQGIEMKSLPPAMPLVVETPPVTEEVVDEEDMVGFLKEEDVAQKTLVMPAEKPKQFAPKLPVWRLPSLPSRPNLGVNFPVAAVIAGLIVLVISLLAVWWYWPSAEIILAVKSQPLEKSLLVNIDPALAAIDVQSQTLPGRPLKKTISGEKTTAVTGAKIVGERASGKVIIYNRTTKAKVFTAGTQVLGPGGLKFTLSGEVSVASASAGPDYTSLPGKAEVKIEAVDIGTESNLASGTEFSFAVLSRSDFVARNEEALSGGTSREITVVAKTDQDALLAGLSEESKSKAVAELSDLAPAGQKVIPESLTTAVLEKNFDHEVGQEATELKLALKSEFSILTYDPQELKNLIEDKIKELIPAGFEYRDQGEAMAFSLKNVTKDGVAIFNLDIKTQLIPQLDLGNIGKNIAGKRPDWVQQYFTNQPEIEGAAIKIRPAWLGPLATLPHVVKKIKIEIRTN</sequence>
<reference evidence="3" key="1">
    <citation type="submission" date="2017-09" db="EMBL/GenBank/DDBJ databases">
        <title>Depth-based differentiation of microbial function through sediment-hosted aquifers and enrichment of novel symbionts in the deep terrestrial subsurface.</title>
        <authorList>
            <person name="Probst A.J."/>
            <person name="Ladd B."/>
            <person name="Jarett J.K."/>
            <person name="Geller-Mcgrath D.E."/>
            <person name="Sieber C.M.K."/>
            <person name="Emerson J.B."/>
            <person name="Anantharaman K."/>
            <person name="Thomas B.C."/>
            <person name="Malmstrom R."/>
            <person name="Stieglmeier M."/>
            <person name="Klingl A."/>
            <person name="Woyke T."/>
            <person name="Ryan C.M."/>
            <person name="Banfield J.F."/>
        </authorList>
    </citation>
    <scope>NUCLEOTIDE SEQUENCE [LARGE SCALE GENOMIC DNA]</scope>
</reference>
<feature type="transmembrane region" description="Helical" evidence="1">
    <location>
        <begin position="318"/>
        <end position="345"/>
    </location>
</feature>
<evidence type="ECO:0000313" key="2">
    <source>
        <dbReference type="EMBL" id="PIS13964.1"/>
    </source>
</evidence>
<evidence type="ECO:0000313" key="3">
    <source>
        <dbReference type="Proteomes" id="UP000230033"/>
    </source>
</evidence>
<evidence type="ECO:0000256" key="1">
    <source>
        <dbReference type="SAM" id="Phobius"/>
    </source>
</evidence>
<evidence type="ECO:0008006" key="4">
    <source>
        <dbReference type="Google" id="ProtNLM"/>
    </source>
</evidence>
<accession>A0A2H0WMT5</accession>
<gene>
    <name evidence="2" type="ORF">COT65_01340</name>
</gene>
<dbReference type="AlphaFoldDB" id="A0A2H0WMT5"/>
<dbReference type="EMBL" id="PEZJ01000018">
    <property type="protein sequence ID" value="PIS13964.1"/>
    <property type="molecule type" value="Genomic_DNA"/>
</dbReference>
<organism evidence="2 3">
    <name type="scientific">Candidatus Shapirobacteria bacterium CG09_land_8_20_14_0_10_47_13</name>
    <dbReference type="NCBI Taxonomy" id="1974481"/>
    <lineage>
        <taxon>Bacteria</taxon>
        <taxon>Candidatus Shapironibacteriota</taxon>
    </lineage>
</organism>
<comment type="caution">
    <text evidence="2">The sequence shown here is derived from an EMBL/GenBank/DDBJ whole genome shotgun (WGS) entry which is preliminary data.</text>
</comment>
<name>A0A2H0WMT5_9BACT</name>
<keyword evidence="1" id="KW-1133">Transmembrane helix</keyword>
<protein>
    <recommendedName>
        <fullName evidence="4">Baseplate protein J-like domain-containing protein</fullName>
    </recommendedName>
</protein>
<keyword evidence="1" id="KW-0472">Membrane</keyword>